<dbReference type="GO" id="GO:0006285">
    <property type="term" value="P:base-excision repair, AP site formation"/>
    <property type="evidence" value="ECO:0007669"/>
    <property type="project" value="TreeGrafter"/>
</dbReference>
<evidence type="ECO:0000256" key="11">
    <source>
        <dbReference type="ARBA" id="ARBA00023125"/>
    </source>
</evidence>
<reference evidence="17 18" key="1">
    <citation type="submission" date="2019-04" db="EMBL/GenBank/DDBJ databases">
        <title>Thalassotalea guangxiensis sp. nov., isolated from sediment of the coastal wetland.</title>
        <authorList>
            <person name="Zheng S."/>
            <person name="Zhang D."/>
        </authorList>
    </citation>
    <scope>NUCLEOTIDE SEQUENCE [LARGE SCALE GENOMIC DNA]</scope>
    <source>
        <strain evidence="17 18">ZS-4</strain>
    </source>
</reference>
<dbReference type="InterPro" id="IPR018060">
    <property type="entry name" value="HTH_AraC"/>
</dbReference>
<dbReference type="GO" id="GO:0008168">
    <property type="term" value="F:methyltransferase activity"/>
    <property type="evidence" value="ECO:0007669"/>
    <property type="project" value="UniProtKB-KW"/>
</dbReference>
<keyword evidence="18" id="KW-1185">Reference proteome</keyword>
<dbReference type="PROSITE" id="PS00516">
    <property type="entry name" value="ALKYLBASE_DNA_GLYCOS"/>
    <property type="match status" value="1"/>
</dbReference>
<sequence>MNRPLDDDTNTATHSPETFDFTDIDPQVCHRARMSRDRRFDGQFFTAVLSTGIYCRPICPARSPKEENVRYYLSAAQAEHQGYRPCKRCRPELAPQSRHKTLSSMLERVKTDPGITVAALANSLNMSERQLQRQCQQALGMPPKNFLNQQRGILARKYLISSNLPITEVAHLSGFNSLRSFNQHIKSQYHCSAAELRAQKNRPVNDTQSFHYRLNYQGNLNWPLMLSFFRGRQIPGVEHVDESSYQRSIEIAGIKGWFKVTSLTDSELKLNALNLEVYLTDYSVLDQVVNRVRQMFDLDCDLKQIRETLSKDQRLAIIVADTPGLRLPGCWDIFEFTIRAILGQQITVKAATTLAGRIAKRFGAMVSLPDNLNAKVDNLFPTIDSMMVQCFGDSCDKKDFQDLGITSTRQNTLINWLGFYQSHQQWFNPQVDFDRFVNLLCQQKGIGPWTAHYIAMRGVGVVDAFPAEDLGIIKALAIDNVRPKKTEILASAEKWRPWRAYAAIYLWHSLSH</sequence>
<dbReference type="InterPro" id="IPR023170">
    <property type="entry name" value="HhH_base_excis_C"/>
</dbReference>
<dbReference type="EC" id="3.2.2.21" evidence="4"/>
<dbReference type="InterPro" id="IPR011257">
    <property type="entry name" value="DNA_glycosylase"/>
</dbReference>
<keyword evidence="11" id="KW-0238">DNA-binding</keyword>
<keyword evidence="8" id="KW-0227">DNA damage</keyword>
<dbReference type="InterPro" id="IPR000035">
    <property type="entry name" value="Alkylbase_DNA_glycsylse_CS"/>
</dbReference>
<evidence type="ECO:0000256" key="10">
    <source>
        <dbReference type="ARBA" id="ARBA00023015"/>
    </source>
</evidence>
<dbReference type="SMART" id="SM00342">
    <property type="entry name" value="HTH_ARAC"/>
    <property type="match status" value="1"/>
</dbReference>
<dbReference type="GO" id="GO:0003700">
    <property type="term" value="F:DNA-binding transcription factor activity"/>
    <property type="evidence" value="ECO:0007669"/>
    <property type="project" value="InterPro"/>
</dbReference>
<dbReference type="GO" id="GO:0032259">
    <property type="term" value="P:methylation"/>
    <property type="evidence" value="ECO:0007669"/>
    <property type="project" value="UniProtKB-KW"/>
</dbReference>
<dbReference type="CDD" id="cd00056">
    <property type="entry name" value="ENDO3c"/>
    <property type="match status" value="1"/>
</dbReference>
<dbReference type="InterPro" id="IPR035451">
    <property type="entry name" value="Ada-like_dom_sf"/>
</dbReference>
<dbReference type="InterPro" id="IPR004026">
    <property type="entry name" value="Ada_DNA_repair_Zn-bd"/>
</dbReference>
<evidence type="ECO:0000259" key="16">
    <source>
        <dbReference type="PROSITE" id="PS01124"/>
    </source>
</evidence>
<evidence type="ECO:0000256" key="8">
    <source>
        <dbReference type="ARBA" id="ARBA00022763"/>
    </source>
</evidence>
<dbReference type="OrthoDB" id="9811249at2"/>
<dbReference type="InterPro" id="IPR003265">
    <property type="entry name" value="HhH-GPD_domain"/>
</dbReference>
<dbReference type="GO" id="GO:0043565">
    <property type="term" value="F:sequence-specific DNA binding"/>
    <property type="evidence" value="ECO:0007669"/>
    <property type="project" value="InterPro"/>
</dbReference>
<dbReference type="EMBL" id="SWDB01000022">
    <property type="protein sequence ID" value="TKB45115.1"/>
    <property type="molecule type" value="Genomic_DNA"/>
</dbReference>
<keyword evidence="12" id="KW-0010">Activator</keyword>
<dbReference type="Pfam" id="PF02805">
    <property type="entry name" value="Ada_Zn_binding"/>
    <property type="match status" value="1"/>
</dbReference>
<dbReference type="GO" id="GO:0008725">
    <property type="term" value="F:DNA-3-methyladenine glycosylase activity"/>
    <property type="evidence" value="ECO:0007669"/>
    <property type="project" value="TreeGrafter"/>
</dbReference>
<keyword evidence="6" id="KW-0808">Transferase</keyword>
<comment type="similarity">
    <text evidence="3">Belongs to the alkylbase DNA glycosidase AlkA family.</text>
</comment>
<keyword evidence="14" id="KW-0234">DNA repair</keyword>
<dbReference type="Gene3D" id="3.40.10.10">
    <property type="entry name" value="DNA Methylphosphotriester Repair Domain"/>
    <property type="match status" value="1"/>
</dbReference>
<evidence type="ECO:0000256" key="15">
    <source>
        <dbReference type="SAM" id="MobiDB-lite"/>
    </source>
</evidence>
<organism evidence="17 18">
    <name type="scientific">Thalassotalea mangrovi</name>
    <dbReference type="NCBI Taxonomy" id="2572245"/>
    <lineage>
        <taxon>Bacteria</taxon>
        <taxon>Pseudomonadati</taxon>
        <taxon>Pseudomonadota</taxon>
        <taxon>Gammaproteobacteria</taxon>
        <taxon>Alteromonadales</taxon>
        <taxon>Colwelliaceae</taxon>
        <taxon>Thalassotalea</taxon>
    </lineage>
</organism>
<feature type="region of interest" description="Disordered" evidence="15">
    <location>
        <begin position="1"/>
        <end position="20"/>
    </location>
</feature>
<comment type="caution">
    <text evidence="17">The sequence shown here is derived from an EMBL/GenBank/DDBJ whole genome shotgun (WGS) entry which is preliminary data.</text>
</comment>
<evidence type="ECO:0000256" key="6">
    <source>
        <dbReference type="ARBA" id="ARBA00022679"/>
    </source>
</evidence>
<dbReference type="InterPro" id="IPR009057">
    <property type="entry name" value="Homeodomain-like_sf"/>
</dbReference>
<dbReference type="PROSITE" id="PS01124">
    <property type="entry name" value="HTH_ARAC_FAMILY_2"/>
    <property type="match status" value="1"/>
</dbReference>
<dbReference type="GO" id="GO:0043916">
    <property type="term" value="F:DNA-7-methylguanine glycosylase activity"/>
    <property type="evidence" value="ECO:0007669"/>
    <property type="project" value="TreeGrafter"/>
</dbReference>
<comment type="catalytic activity">
    <reaction evidence="1">
        <text>Hydrolysis of alkylated DNA, releasing 3-methyladenine, 3-methylguanine, 7-methylguanine and 7-methyladenine.</text>
        <dbReference type="EC" id="3.2.2.21"/>
    </reaction>
</comment>
<dbReference type="Gene3D" id="1.10.340.30">
    <property type="entry name" value="Hypothetical protein, domain 2"/>
    <property type="match status" value="1"/>
</dbReference>
<evidence type="ECO:0000256" key="5">
    <source>
        <dbReference type="ARBA" id="ARBA00022603"/>
    </source>
</evidence>
<keyword evidence="9" id="KW-0862">Zinc</keyword>
<evidence type="ECO:0000256" key="1">
    <source>
        <dbReference type="ARBA" id="ARBA00000086"/>
    </source>
</evidence>
<feature type="domain" description="HTH araC/xylS-type" evidence="16">
    <location>
        <begin position="99"/>
        <end position="199"/>
    </location>
</feature>
<dbReference type="FunFam" id="3.40.10.10:FF:000001">
    <property type="entry name" value="DNA-3-methyladenine glycosylase 2"/>
    <property type="match status" value="1"/>
</dbReference>
<evidence type="ECO:0000313" key="17">
    <source>
        <dbReference type="EMBL" id="TKB45115.1"/>
    </source>
</evidence>
<dbReference type="Gene3D" id="1.10.10.60">
    <property type="entry name" value="Homeodomain-like"/>
    <property type="match status" value="1"/>
</dbReference>
<evidence type="ECO:0000256" key="3">
    <source>
        <dbReference type="ARBA" id="ARBA00010817"/>
    </source>
</evidence>
<dbReference type="GO" id="GO:0008270">
    <property type="term" value="F:zinc ion binding"/>
    <property type="evidence" value="ECO:0007669"/>
    <property type="project" value="InterPro"/>
</dbReference>
<evidence type="ECO:0000256" key="9">
    <source>
        <dbReference type="ARBA" id="ARBA00022833"/>
    </source>
</evidence>
<dbReference type="Gene3D" id="1.10.1670.10">
    <property type="entry name" value="Helix-hairpin-Helix base-excision DNA repair enzymes (C-terminal)"/>
    <property type="match status" value="1"/>
</dbReference>
<keyword evidence="7" id="KW-0479">Metal-binding</keyword>
<evidence type="ECO:0000256" key="2">
    <source>
        <dbReference type="ARBA" id="ARBA00001947"/>
    </source>
</evidence>
<dbReference type="SUPFAM" id="SSF55945">
    <property type="entry name" value="TATA-box binding protein-like"/>
    <property type="match status" value="1"/>
</dbReference>
<gene>
    <name evidence="17" type="ORF">E8M12_09805</name>
</gene>
<accession>A0A4V5NU75</accession>
<dbReference type="InterPro" id="IPR010316">
    <property type="entry name" value="AlkA_N"/>
</dbReference>
<keyword evidence="5" id="KW-0489">Methyltransferase</keyword>
<evidence type="ECO:0000256" key="4">
    <source>
        <dbReference type="ARBA" id="ARBA00012000"/>
    </source>
</evidence>
<dbReference type="PANTHER" id="PTHR43003">
    <property type="entry name" value="DNA-3-METHYLADENINE GLYCOSYLASE"/>
    <property type="match status" value="1"/>
</dbReference>
<evidence type="ECO:0000256" key="7">
    <source>
        <dbReference type="ARBA" id="ARBA00022723"/>
    </source>
</evidence>
<name>A0A4V5NU75_9GAMM</name>
<dbReference type="Proteomes" id="UP000307999">
    <property type="component" value="Unassembled WGS sequence"/>
</dbReference>
<dbReference type="SMART" id="SM01009">
    <property type="entry name" value="AlkA_N"/>
    <property type="match status" value="1"/>
</dbReference>
<dbReference type="GO" id="GO:0005737">
    <property type="term" value="C:cytoplasm"/>
    <property type="evidence" value="ECO:0007669"/>
    <property type="project" value="TreeGrafter"/>
</dbReference>
<dbReference type="SMART" id="SM00478">
    <property type="entry name" value="ENDO3c"/>
    <property type="match status" value="1"/>
</dbReference>
<evidence type="ECO:0000256" key="13">
    <source>
        <dbReference type="ARBA" id="ARBA00023163"/>
    </source>
</evidence>
<dbReference type="GO" id="GO:0006307">
    <property type="term" value="P:DNA alkylation repair"/>
    <property type="evidence" value="ECO:0007669"/>
    <property type="project" value="TreeGrafter"/>
</dbReference>
<proteinExistence type="inferred from homology"/>
<dbReference type="GO" id="GO:0032993">
    <property type="term" value="C:protein-DNA complex"/>
    <property type="evidence" value="ECO:0007669"/>
    <property type="project" value="TreeGrafter"/>
</dbReference>
<evidence type="ECO:0000313" key="18">
    <source>
        <dbReference type="Proteomes" id="UP000307999"/>
    </source>
</evidence>
<keyword evidence="13" id="KW-0804">Transcription</keyword>
<dbReference type="Gene3D" id="3.30.310.20">
    <property type="entry name" value="DNA-3-methyladenine glycosylase AlkA, N-terminal domain"/>
    <property type="match status" value="1"/>
</dbReference>
<dbReference type="InterPro" id="IPR037046">
    <property type="entry name" value="AlkA_N_sf"/>
</dbReference>
<evidence type="ECO:0000256" key="12">
    <source>
        <dbReference type="ARBA" id="ARBA00023159"/>
    </source>
</evidence>
<protein>
    <recommendedName>
        <fullName evidence="4">DNA-3-methyladenine glycosylase II</fullName>
        <ecNumber evidence="4">3.2.2.21</ecNumber>
    </recommendedName>
</protein>
<dbReference type="PANTHER" id="PTHR43003:SF13">
    <property type="entry name" value="DNA-3-METHYLADENINE GLYCOSYLASE 2"/>
    <property type="match status" value="1"/>
</dbReference>
<dbReference type="RefSeq" id="WP_136735973.1">
    <property type="nucleotide sequence ID" value="NZ_SWDB01000022.1"/>
</dbReference>
<evidence type="ECO:0000256" key="14">
    <source>
        <dbReference type="ARBA" id="ARBA00023204"/>
    </source>
</evidence>
<comment type="cofactor">
    <cofactor evidence="2">
        <name>Zn(2+)</name>
        <dbReference type="ChEBI" id="CHEBI:29105"/>
    </cofactor>
</comment>
<dbReference type="AlphaFoldDB" id="A0A4V5NU75"/>
<dbReference type="SUPFAM" id="SSF48150">
    <property type="entry name" value="DNA-glycosylase"/>
    <property type="match status" value="1"/>
</dbReference>
<dbReference type="Pfam" id="PF12833">
    <property type="entry name" value="HTH_18"/>
    <property type="match status" value="1"/>
</dbReference>
<dbReference type="Pfam" id="PF06029">
    <property type="entry name" value="AlkA_N"/>
    <property type="match status" value="1"/>
</dbReference>
<dbReference type="SUPFAM" id="SSF46689">
    <property type="entry name" value="Homeodomain-like"/>
    <property type="match status" value="1"/>
</dbReference>
<dbReference type="GO" id="GO:0032131">
    <property type="term" value="F:alkylated DNA binding"/>
    <property type="evidence" value="ECO:0007669"/>
    <property type="project" value="TreeGrafter"/>
</dbReference>
<dbReference type="SUPFAM" id="SSF57884">
    <property type="entry name" value="Ada DNA repair protein, N-terminal domain (N-Ada 10)"/>
    <property type="match status" value="1"/>
</dbReference>
<dbReference type="InterPro" id="IPR051912">
    <property type="entry name" value="Alkylbase_DNA_Glycosylase/TA"/>
</dbReference>
<keyword evidence="10" id="KW-0805">Transcription regulation</keyword>